<protein>
    <submittedName>
        <fullName evidence="7">Polysaccharide biosynthesis family protein</fullName>
    </submittedName>
</protein>
<evidence type="ECO:0000256" key="2">
    <source>
        <dbReference type="ARBA" id="ARBA00022475"/>
    </source>
</evidence>
<keyword evidence="4 6" id="KW-1133">Transmembrane helix</keyword>
<proteinExistence type="predicted"/>
<evidence type="ECO:0000256" key="6">
    <source>
        <dbReference type="SAM" id="Phobius"/>
    </source>
</evidence>
<feature type="transmembrane region" description="Helical" evidence="6">
    <location>
        <begin position="84"/>
        <end position="108"/>
    </location>
</feature>
<dbReference type="Proteomes" id="UP000022082">
    <property type="component" value="Unassembled WGS sequence"/>
</dbReference>
<evidence type="ECO:0000256" key="4">
    <source>
        <dbReference type="ARBA" id="ARBA00022989"/>
    </source>
</evidence>
<feature type="transmembrane region" description="Helical" evidence="6">
    <location>
        <begin position="12"/>
        <end position="33"/>
    </location>
</feature>
<gene>
    <name evidence="7" type="ORF">M136_4764</name>
</gene>
<evidence type="ECO:0000256" key="1">
    <source>
        <dbReference type="ARBA" id="ARBA00004651"/>
    </source>
</evidence>
<feature type="transmembrane region" description="Helical" evidence="6">
    <location>
        <begin position="469"/>
        <end position="493"/>
    </location>
</feature>
<feature type="transmembrane region" description="Helical" evidence="6">
    <location>
        <begin position="39"/>
        <end position="57"/>
    </location>
</feature>
<accession>A0A016AT32</accession>
<feature type="transmembrane region" description="Helical" evidence="6">
    <location>
        <begin position="379"/>
        <end position="402"/>
    </location>
</feature>
<dbReference type="PANTHER" id="PTHR30250:SF26">
    <property type="entry name" value="PSMA PROTEIN"/>
    <property type="match status" value="1"/>
</dbReference>
<dbReference type="EMBL" id="JGDJ01000009">
    <property type="protein sequence ID" value="EXZ31471.1"/>
    <property type="molecule type" value="Genomic_DNA"/>
</dbReference>
<feature type="transmembrane region" description="Helical" evidence="6">
    <location>
        <begin position="442"/>
        <end position="463"/>
    </location>
</feature>
<dbReference type="InterPro" id="IPR050833">
    <property type="entry name" value="Poly_Biosynth_Transport"/>
</dbReference>
<evidence type="ECO:0000313" key="7">
    <source>
        <dbReference type="EMBL" id="EXZ31471.1"/>
    </source>
</evidence>
<comment type="caution">
    <text evidence="7">The sequence shown here is derived from an EMBL/GenBank/DDBJ whole genome shotgun (WGS) entry which is preliminary data.</text>
</comment>
<dbReference type="PATRIC" id="fig|1339327.3.peg.66"/>
<dbReference type="PANTHER" id="PTHR30250">
    <property type="entry name" value="PST FAMILY PREDICTED COLANIC ACID TRANSPORTER"/>
    <property type="match status" value="1"/>
</dbReference>
<feature type="transmembrane region" description="Helical" evidence="6">
    <location>
        <begin position="408"/>
        <end position="430"/>
    </location>
</feature>
<evidence type="ECO:0000256" key="5">
    <source>
        <dbReference type="ARBA" id="ARBA00023136"/>
    </source>
</evidence>
<feature type="transmembrane region" description="Helical" evidence="6">
    <location>
        <begin position="267"/>
        <end position="288"/>
    </location>
</feature>
<dbReference type="GO" id="GO:0005886">
    <property type="term" value="C:plasma membrane"/>
    <property type="evidence" value="ECO:0007669"/>
    <property type="project" value="UniProtKB-SubCell"/>
</dbReference>
<keyword evidence="5 6" id="KW-0472">Membrane</keyword>
<feature type="transmembrane region" description="Helical" evidence="6">
    <location>
        <begin position="186"/>
        <end position="204"/>
    </location>
</feature>
<feature type="transmembrane region" description="Helical" evidence="6">
    <location>
        <begin position="128"/>
        <end position="150"/>
    </location>
</feature>
<keyword evidence="3 6" id="KW-0812">Transmembrane</keyword>
<comment type="subcellular location">
    <subcellularLocation>
        <location evidence="1">Cell membrane</location>
        <topology evidence="1">Multi-pass membrane protein</topology>
    </subcellularLocation>
</comment>
<name>A0A016AT32_BACFG</name>
<reference evidence="7 8" key="1">
    <citation type="submission" date="2014-02" db="EMBL/GenBank/DDBJ databases">
        <authorList>
            <person name="Sears C."/>
            <person name="Carroll K."/>
            <person name="Sack B.R."/>
            <person name="Qadri F."/>
            <person name="Myers L.L."/>
            <person name="Chung G.-T."/>
            <person name="Escheverria P."/>
            <person name="Fraser C.M."/>
            <person name="Sadzewicz L."/>
            <person name="Shefchek K.A."/>
            <person name="Tallon L."/>
            <person name="Das S.P."/>
            <person name="Daugherty S."/>
            <person name="Mongodin E.F."/>
        </authorList>
    </citation>
    <scope>NUCLEOTIDE SEQUENCE [LARGE SCALE GENOMIC DNA]</scope>
    <source>
        <strain evidence="7 8">S36L11</strain>
    </source>
</reference>
<feature type="transmembrane region" description="Helical" evidence="6">
    <location>
        <begin position="162"/>
        <end position="180"/>
    </location>
</feature>
<feature type="transmembrane region" description="Helical" evidence="6">
    <location>
        <begin position="348"/>
        <end position="367"/>
    </location>
</feature>
<dbReference type="AlphaFoldDB" id="A0A016AT32"/>
<organism evidence="7 8">
    <name type="scientific">Bacteroides fragilis str. S36L11</name>
    <dbReference type="NCBI Taxonomy" id="1339327"/>
    <lineage>
        <taxon>Bacteria</taxon>
        <taxon>Pseudomonadati</taxon>
        <taxon>Bacteroidota</taxon>
        <taxon>Bacteroidia</taxon>
        <taxon>Bacteroidales</taxon>
        <taxon>Bacteroidaceae</taxon>
        <taxon>Bacteroides</taxon>
    </lineage>
</organism>
<evidence type="ECO:0000313" key="8">
    <source>
        <dbReference type="Proteomes" id="UP000022082"/>
    </source>
</evidence>
<feature type="transmembrane region" description="Helical" evidence="6">
    <location>
        <begin position="235"/>
        <end position="252"/>
    </location>
</feature>
<sequence>MRESYTKGYLFIYGWQILSIILGLLSVFIVVPFLSSNKILYGIYSICISLTIFYNYADVGFLSAGQKYAAESYAKGDRTGEMSIISFTAFILFLFLGLISVLLFLIGLHPNWMIADLQAHRDVRIATLLIFILAFSFPIYACQRILVLIYAIRLEDYKFQRIVIIGNVLRILSTFCFFSNGKYMVVEYFLVYQIIGAFVALYGIRDVKGRYSYSWSEFRRFFRFNRSVFNRVKRVAFVSLVLTVGWVFYYEIDQLAISRLLGAKQVAVYAIALAVLTMFRTFLGALYAPFTSRFNHFIGLRDINGLNSFYKHIVNILFPLATLPIIIVSMLAKAFIISWVGKEYDSSVFLVEMIVFANILAFISYPSNPYLIGREKVNCLYVLSMLTPLVFWIGILCTVNAYGLGAFVFWKVVAMILSGVCSCFFVYKMMQERICHLSLELLKNYGLPLCFCVFLCFSARYLMVYEKSYIALGTNVLIMCVVFALSFLACLLTSRPLREYVYKLVKVI</sequence>
<keyword evidence="2" id="KW-1003">Cell membrane</keyword>
<evidence type="ECO:0000256" key="3">
    <source>
        <dbReference type="ARBA" id="ARBA00022692"/>
    </source>
</evidence>
<feature type="transmembrane region" description="Helical" evidence="6">
    <location>
        <begin position="309"/>
        <end position="336"/>
    </location>
</feature>